<name>A0A9D7XQJ5_9BACT</name>
<dbReference type="HAMAP" id="MF_00974">
    <property type="entry name" value="DNA_primase_DnaG"/>
    <property type="match status" value="1"/>
</dbReference>
<sequence length="652" mass="75296">MISRKSIDEVLERARIEEVVGDFVNLKRRGSNLIGLCPFHNEKTPSFSVSPTKNIYKCFGCGKAGGAAQFVMEHERYDFPESIRYLANKYGVQLEETRQDAESIEAEKERETIYKVLEFAWQFFKNQLFKTEEGQLSGLTYFQERAFRTKTIENFGLGYASQTADGLTSTALKAGFTKEILQRAGLMTQNDGDFFRHRVIFPIFNISGKVIAFAGRQLQNNKRSPKYINSPETEIYQKRKVLYGLFHAKKAIRDENNCFLVEGYTDVISLHQAGIENVVASSGTSLTPDQIRLIRRYASQITVLYDSDVAGIKAAMRGLDLILEENMDVRIVLLPESEDPDSFVKKSGMAGFNEYILDNSKDFILFKTNLLLKEAGNDPVRKSALIKELVESLARIPEAIKRATFTQECARLMKIEEHILVRETNKAVAEFLQQKRRGIPSDVADYETRTQKEIFNKEDRPEDPHNIRFPEITDQYQERDVIRILLSYGDKNIPDSTINPLGRYMIASLEDIIDQFQHPVYKKIIEAYQAMLAKDQLPGPEYFTNHHDKEIQSLTIELMTFPYEYASWEEHDIPMQIQLHPDDNFKKDAHNAILRLKLKIVMDHIEQNQIRLTELQTEGNDEEMIIHIRMHYELLQVREQITSQFKNVVLKV</sequence>
<evidence type="ECO:0000256" key="6">
    <source>
        <dbReference type="ARBA" id="ARBA00022723"/>
    </source>
</evidence>
<comment type="cofactor">
    <cofactor evidence="12 13 14">
        <name>Zn(2+)</name>
        <dbReference type="ChEBI" id="CHEBI:29105"/>
    </cofactor>
    <text evidence="12 13 14">Binds 1 zinc ion per monomer.</text>
</comment>
<dbReference type="AlphaFoldDB" id="A0A9D7XQJ5"/>
<dbReference type="PANTHER" id="PTHR30313">
    <property type="entry name" value="DNA PRIMASE"/>
    <property type="match status" value="1"/>
</dbReference>
<keyword evidence="10 12" id="KW-0238">DNA-binding</keyword>
<evidence type="ECO:0000313" key="16">
    <source>
        <dbReference type="EMBL" id="MBK9984235.1"/>
    </source>
</evidence>
<evidence type="ECO:0000256" key="14">
    <source>
        <dbReference type="PIRSR" id="PIRSR002811-1"/>
    </source>
</evidence>
<evidence type="ECO:0000259" key="15">
    <source>
        <dbReference type="PROSITE" id="PS50880"/>
    </source>
</evidence>
<keyword evidence="5 12" id="KW-0235">DNA replication</keyword>
<comment type="function">
    <text evidence="12 13">RNA polymerase that catalyzes the synthesis of short RNA molecules used as primers for DNA polymerase during DNA replication.</text>
</comment>
<dbReference type="InterPro" id="IPR034151">
    <property type="entry name" value="TOPRIM_DnaG_bac"/>
</dbReference>
<dbReference type="PANTHER" id="PTHR30313:SF2">
    <property type="entry name" value="DNA PRIMASE"/>
    <property type="match status" value="1"/>
</dbReference>
<dbReference type="GO" id="GO:0003899">
    <property type="term" value="F:DNA-directed RNA polymerase activity"/>
    <property type="evidence" value="ECO:0007669"/>
    <property type="project" value="UniProtKB-UniRule"/>
</dbReference>
<dbReference type="NCBIfam" id="TIGR01391">
    <property type="entry name" value="dnaG"/>
    <property type="match status" value="1"/>
</dbReference>
<dbReference type="Pfam" id="PF01807">
    <property type="entry name" value="Zn_ribbon_DnaG"/>
    <property type="match status" value="1"/>
</dbReference>
<dbReference type="GO" id="GO:1990077">
    <property type="term" value="C:primosome complex"/>
    <property type="evidence" value="ECO:0007669"/>
    <property type="project" value="UniProtKB-KW"/>
</dbReference>
<dbReference type="GO" id="GO:0000428">
    <property type="term" value="C:DNA-directed RNA polymerase complex"/>
    <property type="evidence" value="ECO:0007669"/>
    <property type="project" value="UniProtKB-KW"/>
</dbReference>
<evidence type="ECO:0000256" key="3">
    <source>
        <dbReference type="ARBA" id="ARBA00022679"/>
    </source>
</evidence>
<evidence type="ECO:0000256" key="8">
    <source>
        <dbReference type="ARBA" id="ARBA00022833"/>
    </source>
</evidence>
<dbReference type="InterPro" id="IPR050219">
    <property type="entry name" value="DnaG_primase"/>
</dbReference>
<dbReference type="GO" id="GO:0005737">
    <property type="term" value="C:cytoplasm"/>
    <property type="evidence" value="ECO:0007669"/>
    <property type="project" value="TreeGrafter"/>
</dbReference>
<dbReference type="Gene3D" id="3.90.580.10">
    <property type="entry name" value="Zinc finger, CHC2-type domain"/>
    <property type="match status" value="1"/>
</dbReference>
<accession>A0A9D7XQJ5</accession>
<comment type="domain">
    <text evidence="12">Contains an N-terminal zinc-binding domain, a central core domain that contains the primase activity, and a C-terminal DnaB-binding domain.</text>
</comment>
<organism evidence="16 17">
    <name type="scientific">Candidatus Opimibacter skivensis</name>
    <dbReference type="NCBI Taxonomy" id="2982028"/>
    <lineage>
        <taxon>Bacteria</taxon>
        <taxon>Pseudomonadati</taxon>
        <taxon>Bacteroidota</taxon>
        <taxon>Saprospiria</taxon>
        <taxon>Saprospirales</taxon>
        <taxon>Saprospiraceae</taxon>
        <taxon>Candidatus Opimibacter</taxon>
    </lineage>
</organism>
<evidence type="ECO:0000256" key="11">
    <source>
        <dbReference type="ARBA" id="ARBA00023163"/>
    </source>
</evidence>
<keyword evidence="8 12" id="KW-0862">Zinc</keyword>
<proteinExistence type="inferred from homology"/>
<dbReference type="SMART" id="SM00493">
    <property type="entry name" value="TOPRIM"/>
    <property type="match status" value="1"/>
</dbReference>
<dbReference type="InterPro" id="IPR030846">
    <property type="entry name" value="DnaG_bac"/>
</dbReference>
<evidence type="ECO:0000256" key="13">
    <source>
        <dbReference type="PIRNR" id="PIRNR002811"/>
    </source>
</evidence>
<keyword evidence="6 12" id="KW-0479">Metal-binding</keyword>
<dbReference type="InterPro" id="IPR019475">
    <property type="entry name" value="DNA_primase_DnaB-bd"/>
</dbReference>
<dbReference type="InterPro" id="IPR002694">
    <property type="entry name" value="Znf_CHC2"/>
</dbReference>
<comment type="caution">
    <text evidence="16">The sequence shown here is derived from an EMBL/GenBank/DDBJ whole genome shotgun (WGS) entry which is preliminary data.</text>
</comment>
<comment type="similarity">
    <text evidence="12 13">Belongs to the DnaG primase family.</text>
</comment>
<dbReference type="FunFam" id="3.40.1360.10:FF:000002">
    <property type="entry name" value="DNA primase"/>
    <property type="match status" value="1"/>
</dbReference>
<evidence type="ECO:0000256" key="9">
    <source>
        <dbReference type="ARBA" id="ARBA00022842"/>
    </source>
</evidence>
<keyword evidence="4 12" id="KW-0548">Nucleotidyltransferase</keyword>
<gene>
    <name evidence="12" type="primary">dnaG</name>
    <name evidence="16" type="ORF">IPP15_18000</name>
</gene>
<dbReference type="PIRSF" id="PIRSF002811">
    <property type="entry name" value="DnaG"/>
    <property type="match status" value="1"/>
</dbReference>
<dbReference type="Pfam" id="PF10410">
    <property type="entry name" value="DnaB_bind"/>
    <property type="match status" value="1"/>
</dbReference>
<dbReference type="SUPFAM" id="SSF56731">
    <property type="entry name" value="DNA primase core"/>
    <property type="match status" value="1"/>
</dbReference>
<dbReference type="GO" id="GO:0008270">
    <property type="term" value="F:zinc ion binding"/>
    <property type="evidence" value="ECO:0007669"/>
    <property type="project" value="UniProtKB-UniRule"/>
</dbReference>
<evidence type="ECO:0000256" key="7">
    <source>
        <dbReference type="ARBA" id="ARBA00022771"/>
    </source>
</evidence>
<evidence type="ECO:0000256" key="12">
    <source>
        <dbReference type="HAMAP-Rule" id="MF_00974"/>
    </source>
</evidence>
<dbReference type="InterPro" id="IPR037068">
    <property type="entry name" value="DNA_primase_core_N_sf"/>
</dbReference>
<evidence type="ECO:0000256" key="1">
    <source>
        <dbReference type="ARBA" id="ARBA00022478"/>
    </source>
</evidence>
<protein>
    <recommendedName>
        <fullName evidence="12 13">DNA primase</fullName>
        <ecNumber evidence="12">2.7.7.101</ecNumber>
    </recommendedName>
</protein>
<dbReference type="InterPro" id="IPR013264">
    <property type="entry name" value="DNAG_N"/>
</dbReference>
<dbReference type="PROSITE" id="PS50880">
    <property type="entry name" value="TOPRIM"/>
    <property type="match status" value="1"/>
</dbReference>
<keyword evidence="9" id="KW-0460">Magnesium</keyword>
<keyword evidence="11 12" id="KW-0804">Transcription</keyword>
<keyword evidence="7 12" id="KW-0863">Zinc-finger</keyword>
<evidence type="ECO:0000256" key="5">
    <source>
        <dbReference type="ARBA" id="ARBA00022705"/>
    </source>
</evidence>
<dbReference type="Pfam" id="PF08275">
    <property type="entry name" value="DNAG_N"/>
    <property type="match status" value="1"/>
</dbReference>
<keyword evidence="2 12" id="KW-0639">Primosome</keyword>
<dbReference type="Pfam" id="PF13155">
    <property type="entry name" value="Toprim_2"/>
    <property type="match status" value="1"/>
</dbReference>
<dbReference type="Gene3D" id="3.40.1360.10">
    <property type="match status" value="1"/>
</dbReference>
<keyword evidence="3 12" id="KW-0808">Transferase</keyword>
<dbReference type="GO" id="GO:0003677">
    <property type="term" value="F:DNA binding"/>
    <property type="evidence" value="ECO:0007669"/>
    <property type="project" value="UniProtKB-KW"/>
</dbReference>
<comment type="catalytic activity">
    <reaction evidence="12">
        <text>ssDNA + n NTP = ssDNA/pppN(pN)n-1 hybrid + (n-1) diphosphate.</text>
        <dbReference type="EC" id="2.7.7.101"/>
    </reaction>
</comment>
<dbReference type="Proteomes" id="UP000808337">
    <property type="component" value="Unassembled WGS sequence"/>
</dbReference>
<evidence type="ECO:0000256" key="10">
    <source>
        <dbReference type="ARBA" id="ARBA00023125"/>
    </source>
</evidence>
<evidence type="ECO:0000256" key="4">
    <source>
        <dbReference type="ARBA" id="ARBA00022695"/>
    </source>
</evidence>
<dbReference type="SUPFAM" id="SSF57783">
    <property type="entry name" value="Zinc beta-ribbon"/>
    <property type="match status" value="1"/>
</dbReference>
<dbReference type="CDD" id="cd03364">
    <property type="entry name" value="TOPRIM_DnaG_primases"/>
    <property type="match status" value="1"/>
</dbReference>
<dbReference type="SMART" id="SM00400">
    <property type="entry name" value="ZnF_CHCC"/>
    <property type="match status" value="1"/>
</dbReference>
<evidence type="ECO:0000256" key="2">
    <source>
        <dbReference type="ARBA" id="ARBA00022515"/>
    </source>
</evidence>
<feature type="zinc finger region" description="CHC2-type" evidence="12 14">
    <location>
        <begin position="37"/>
        <end position="61"/>
    </location>
</feature>
<dbReference type="EC" id="2.7.7.101" evidence="12"/>
<dbReference type="FunFam" id="3.90.580.10:FF:000001">
    <property type="entry name" value="DNA primase"/>
    <property type="match status" value="1"/>
</dbReference>
<comment type="subunit">
    <text evidence="12">Monomer. Interacts with DnaB.</text>
</comment>
<feature type="domain" description="Toprim" evidence="15">
    <location>
        <begin position="256"/>
        <end position="337"/>
    </location>
</feature>
<reference evidence="16 17" key="1">
    <citation type="submission" date="2020-10" db="EMBL/GenBank/DDBJ databases">
        <title>Connecting structure to function with the recovery of over 1000 high-quality activated sludge metagenome-assembled genomes encoding full-length rRNA genes using long-read sequencing.</title>
        <authorList>
            <person name="Singleton C.M."/>
            <person name="Petriglieri F."/>
            <person name="Kristensen J.M."/>
            <person name="Kirkegaard R.H."/>
            <person name="Michaelsen T.Y."/>
            <person name="Andersen M.H."/>
            <person name="Karst S.M."/>
            <person name="Dueholm M.S."/>
            <person name="Nielsen P.H."/>
            <person name="Albertsen M."/>
        </authorList>
    </citation>
    <scope>NUCLEOTIDE SEQUENCE [LARGE SCALE GENOMIC DNA]</scope>
    <source>
        <strain evidence="16">Ribe_18-Q3-R11-54_MAXAC.273</strain>
    </source>
</reference>
<dbReference type="InterPro" id="IPR006295">
    <property type="entry name" value="DNA_primase_DnaG"/>
</dbReference>
<dbReference type="InterPro" id="IPR036977">
    <property type="entry name" value="DNA_primase_Znf_CHC2"/>
</dbReference>
<dbReference type="Gene3D" id="3.90.980.10">
    <property type="entry name" value="DNA primase, catalytic core, N-terminal domain"/>
    <property type="match status" value="1"/>
</dbReference>
<evidence type="ECO:0000313" key="17">
    <source>
        <dbReference type="Proteomes" id="UP000808337"/>
    </source>
</evidence>
<dbReference type="EMBL" id="JADKGY010000029">
    <property type="protein sequence ID" value="MBK9984235.1"/>
    <property type="molecule type" value="Genomic_DNA"/>
</dbReference>
<dbReference type="GO" id="GO:0006269">
    <property type="term" value="P:DNA replication, synthesis of primer"/>
    <property type="evidence" value="ECO:0007669"/>
    <property type="project" value="UniProtKB-UniRule"/>
</dbReference>
<keyword evidence="1 12" id="KW-0240">DNA-directed RNA polymerase</keyword>
<dbReference type="InterPro" id="IPR006171">
    <property type="entry name" value="TOPRIM_dom"/>
</dbReference>